<organism evidence="3 4">
    <name type="scientific">Effrenium voratum</name>
    <dbReference type="NCBI Taxonomy" id="2562239"/>
    <lineage>
        <taxon>Eukaryota</taxon>
        <taxon>Sar</taxon>
        <taxon>Alveolata</taxon>
        <taxon>Dinophyceae</taxon>
        <taxon>Suessiales</taxon>
        <taxon>Symbiodiniaceae</taxon>
        <taxon>Effrenium</taxon>
    </lineage>
</organism>
<sequence length="179" mass="18749">MPTSRVRGTRLVLLALLLGALRAISFVSSAGPSPRSASSSLALNAEVSRKQALLTAAVLASGASAAEAEDMKSKVKSLLKEDPTPNDNGAPEKHIPKVTVTGASVDVVVPHVMDKEKPHYIQYIWVADASSGEVLAVKSFQATDGSPPTLTASLAKGTTAKPMLFCNLHGLWEGEQFTV</sequence>
<dbReference type="InterPro" id="IPR002742">
    <property type="entry name" value="Desulfoferrodoxin_Fe-bd_dom"/>
</dbReference>
<evidence type="ECO:0000259" key="2">
    <source>
        <dbReference type="Pfam" id="PF01880"/>
    </source>
</evidence>
<dbReference type="EMBL" id="CAUJNA010003268">
    <property type="protein sequence ID" value="CAJ1397505.1"/>
    <property type="molecule type" value="Genomic_DNA"/>
</dbReference>
<dbReference type="Pfam" id="PF01880">
    <property type="entry name" value="Desulfoferrodox"/>
    <property type="match status" value="1"/>
</dbReference>
<proteinExistence type="predicted"/>
<dbReference type="GO" id="GO:0005506">
    <property type="term" value="F:iron ion binding"/>
    <property type="evidence" value="ECO:0007669"/>
    <property type="project" value="InterPro"/>
</dbReference>
<gene>
    <name evidence="3" type="ORF">EVOR1521_LOCUS21508</name>
</gene>
<comment type="caution">
    <text evidence="3">The sequence shown here is derived from an EMBL/GenBank/DDBJ whole genome shotgun (WGS) entry which is preliminary data.</text>
</comment>
<dbReference type="AlphaFoldDB" id="A0AA36N3Q1"/>
<reference evidence="3" key="1">
    <citation type="submission" date="2023-08" db="EMBL/GenBank/DDBJ databases">
        <authorList>
            <person name="Chen Y."/>
            <person name="Shah S."/>
            <person name="Dougan E. K."/>
            <person name="Thang M."/>
            <person name="Chan C."/>
        </authorList>
    </citation>
    <scope>NUCLEOTIDE SEQUENCE</scope>
</reference>
<protein>
    <recommendedName>
        <fullName evidence="2">Desulfoferrodoxin ferrous iron-binding domain-containing protein</fullName>
    </recommendedName>
</protein>
<dbReference type="GO" id="GO:0016491">
    <property type="term" value="F:oxidoreductase activity"/>
    <property type="evidence" value="ECO:0007669"/>
    <property type="project" value="InterPro"/>
</dbReference>
<evidence type="ECO:0000256" key="1">
    <source>
        <dbReference type="SAM" id="SignalP"/>
    </source>
</evidence>
<feature type="chain" id="PRO_5041451964" description="Desulfoferrodoxin ferrous iron-binding domain-containing protein" evidence="1">
    <location>
        <begin position="24"/>
        <end position="179"/>
    </location>
</feature>
<dbReference type="InterPro" id="IPR036073">
    <property type="entry name" value="Desulfoferrodoxin_Fe-bd_dom_sf"/>
</dbReference>
<feature type="signal peptide" evidence="1">
    <location>
        <begin position="1"/>
        <end position="23"/>
    </location>
</feature>
<dbReference type="Proteomes" id="UP001178507">
    <property type="component" value="Unassembled WGS sequence"/>
</dbReference>
<dbReference type="Gene3D" id="2.60.40.730">
    <property type="entry name" value="SOR catalytic domain"/>
    <property type="match status" value="1"/>
</dbReference>
<keyword evidence="4" id="KW-1185">Reference proteome</keyword>
<keyword evidence="1" id="KW-0732">Signal</keyword>
<feature type="domain" description="Desulfoferrodoxin ferrous iron-binding" evidence="2">
    <location>
        <begin position="90"/>
        <end position="174"/>
    </location>
</feature>
<name>A0AA36N3Q1_9DINO</name>
<evidence type="ECO:0000313" key="3">
    <source>
        <dbReference type="EMBL" id="CAJ1397505.1"/>
    </source>
</evidence>
<evidence type="ECO:0000313" key="4">
    <source>
        <dbReference type="Proteomes" id="UP001178507"/>
    </source>
</evidence>
<dbReference type="SUPFAM" id="SSF49367">
    <property type="entry name" value="Superoxide reductase-like"/>
    <property type="match status" value="1"/>
</dbReference>
<accession>A0AA36N3Q1</accession>